<keyword evidence="12" id="KW-0325">Glycoprotein</keyword>
<dbReference type="PANTHER" id="PTHR11923">
    <property type="entry name" value="SCAVENGER RECEPTOR CLASS B TYPE-1 SR-B1"/>
    <property type="match status" value="1"/>
</dbReference>
<comment type="similarity">
    <text evidence="3">Belongs to the CD36 family.</text>
</comment>
<dbReference type="GO" id="GO:0005886">
    <property type="term" value="C:plasma membrane"/>
    <property type="evidence" value="ECO:0007669"/>
    <property type="project" value="UniProtKB-SubCell"/>
</dbReference>
<dbReference type="GO" id="GO:0005737">
    <property type="term" value="C:cytoplasm"/>
    <property type="evidence" value="ECO:0007669"/>
    <property type="project" value="TreeGrafter"/>
</dbReference>
<accession>A0A1D8GZH3</accession>
<comment type="function">
    <text evidence="1">Plays an olfactory role that is not restricted to pheromone sensitivity.</text>
</comment>
<evidence type="ECO:0000256" key="6">
    <source>
        <dbReference type="ARBA" id="ARBA00022692"/>
    </source>
</evidence>
<keyword evidence="7" id="KW-0552">Olfaction</keyword>
<dbReference type="GO" id="GO:0005044">
    <property type="term" value="F:scavenger receptor activity"/>
    <property type="evidence" value="ECO:0007669"/>
    <property type="project" value="TreeGrafter"/>
</dbReference>
<evidence type="ECO:0000256" key="12">
    <source>
        <dbReference type="ARBA" id="ARBA00023180"/>
    </source>
</evidence>
<dbReference type="EMBL" id="KX661036">
    <property type="protein sequence ID" value="AOT85636.1"/>
    <property type="molecule type" value="mRNA"/>
</dbReference>
<evidence type="ECO:0000256" key="10">
    <source>
        <dbReference type="ARBA" id="ARBA00023157"/>
    </source>
</evidence>
<feature type="transmembrane region" description="Helical" evidence="14">
    <location>
        <begin position="16"/>
        <end position="39"/>
    </location>
</feature>
<keyword evidence="4" id="KW-1003">Cell membrane</keyword>
<dbReference type="AlphaFoldDB" id="A0A1D8GZH3"/>
<keyword evidence="5" id="KW-0716">Sensory transduction</keyword>
<keyword evidence="11" id="KW-0675">Receptor</keyword>
<protein>
    <recommendedName>
        <fullName evidence="13">Sensory neuron membrane protein 1</fullName>
    </recommendedName>
</protein>
<evidence type="ECO:0000256" key="8">
    <source>
        <dbReference type="ARBA" id="ARBA00022989"/>
    </source>
</evidence>
<evidence type="ECO:0000256" key="11">
    <source>
        <dbReference type="ARBA" id="ARBA00023170"/>
    </source>
</evidence>
<comment type="subcellular location">
    <subcellularLocation>
        <location evidence="2">Cell membrane</location>
        <topology evidence="2">Multi-pass membrane protein</topology>
    </subcellularLocation>
</comment>
<evidence type="ECO:0000256" key="7">
    <source>
        <dbReference type="ARBA" id="ARBA00022725"/>
    </source>
</evidence>
<evidence type="ECO:0000256" key="2">
    <source>
        <dbReference type="ARBA" id="ARBA00004651"/>
    </source>
</evidence>
<keyword evidence="9 14" id="KW-0472">Membrane</keyword>
<reference evidence="15" key="1">
    <citation type="journal article" date="2016" name="Front. Cell. Neurosci.">
        <title>A Sex Pheromone Receptor in the Hessian Fly Mayetiola destructor (Diptera, Cecidomyiidae).</title>
        <authorList>
            <person name="Andersson M.N."/>
            <person name="Corcoran J.A."/>
            <person name="Zhang D.D."/>
            <person name="Hillbur Y."/>
            <person name="Newcomb R.D."/>
            <person name="Lofstedt C."/>
        </authorList>
    </citation>
    <scope>NUCLEOTIDE SEQUENCE</scope>
</reference>
<name>A0A1D8GZH3_MAYDE</name>
<dbReference type="PRINTS" id="PR01609">
    <property type="entry name" value="CD36FAMILY"/>
</dbReference>
<evidence type="ECO:0000256" key="4">
    <source>
        <dbReference type="ARBA" id="ARBA00022475"/>
    </source>
</evidence>
<evidence type="ECO:0000256" key="9">
    <source>
        <dbReference type="ARBA" id="ARBA00023136"/>
    </source>
</evidence>
<dbReference type="GO" id="GO:0007608">
    <property type="term" value="P:sensory perception of smell"/>
    <property type="evidence" value="ECO:0007669"/>
    <property type="project" value="UniProtKB-KW"/>
</dbReference>
<evidence type="ECO:0000256" key="1">
    <source>
        <dbReference type="ARBA" id="ARBA00003156"/>
    </source>
</evidence>
<keyword evidence="8 14" id="KW-1133">Transmembrane helix</keyword>
<evidence type="ECO:0000256" key="13">
    <source>
        <dbReference type="ARBA" id="ARBA00040646"/>
    </source>
</evidence>
<evidence type="ECO:0000256" key="3">
    <source>
        <dbReference type="ARBA" id="ARBA00010532"/>
    </source>
</evidence>
<proteinExistence type="evidence at transcript level"/>
<evidence type="ECO:0000313" key="15">
    <source>
        <dbReference type="EMBL" id="AOT85636.1"/>
    </source>
</evidence>
<dbReference type="PANTHER" id="PTHR11923:SF69">
    <property type="entry name" value="SENSORY NEURON MEMBRANE PROTEIN 1"/>
    <property type="match status" value="1"/>
</dbReference>
<organism evidence="15">
    <name type="scientific">Mayetiola destructor</name>
    <name type="common">Hessian fly</name>
    <dbReference type="NCBI Taxonomy" id="39758"/>
    <lineage>
        <taxon>Eukaryota</taxon>
        <taxon>Metazoa</taxon>
        <taxon>Ecdysozoa</taxon>
        <taxon>Arthropoda</taxon>
        <taxon>Hexapoda</taxon>
        <taxon>Insecta</taxon>
        <taxon>Pterygota</taxon>
        <taxon>Neoptera</taxon>
        <taxon>Endopterygota</taxon>
        <taxon>Diptera</taxon>
        <taxon>Nematocera</taxon>
        <taxon>Sciaroidea</taxon>
        <taxon>Cecidomyiidae</taxon>
        <taxon>Mayetiola</taxon>
    </lineage>
</organism>
<dbReference type="InterPro" id="IPR002159">
    <property type="entry name" value="CD36_fam"/>
</dbReference>
<sequence>MAGRFDFLRRLSPIKLAILSMILLFLGIVFFGLIFPMILKFVMNMNLHIKPGGKNRAVFEALPFVLTMDVYLFNVTNVHEVMEGGKPELQQIGPYRFDEWKTKQNNIDNDEDDTVESDYINYYHFRPDRTDNGLTGEEIVMVPHPLLLSMLLAINYEKPDMLDFITKALNLIFQNPEHFFYHGPAADLIFRGIPLDCSAEDFEVSAVCSELESDEYPLVQKLNDTFMQFSIIGNTNATATDHLTVKRGKKNIMDLAKVIASNGETEFSTWPDDDCNQFRGTEGTLYPPYLKKTDDYWIFSSLLCRSLQLKYKERTKYKGIPLSTYSLEWGIENTEKPSCYCRYDDDDEDENVPPVCPLNGTYDFQPCSGVPILITSPHFYGADPQILTKFKSGIEPNDEQHSTQFGMYQFAGLTTTFNVRVQLSLEVVTIEDHPLLGKVQPMYLPFAWTSNSNNLNKKFTRMVKFQLVYAKRMQKVMKVLCIAFGLMGLAISATVYYQKLSLQGEFERNTKAPSNDIQIPDAATIDAINNVKLTKENNQFKE</sequence>
<evidence type="ECO:0000256" key="5">
    <source>
        <dbReference type="ARBA" id="ARBA00022606"/>
    </source>
</evidence>
<dbReference type="Pfam" id="PF01130">
    <property type="entry name" value="CD36"/>
    <property type="match status" value="1"/>
</dbReference>
<evidence type="ECO:0000256" key="14">
    <source>
        <dbReference type="SAM" id="Phobius"/>
    </source>
</evidence>
<keyword evidence="10" id="KW-1015">Disulfide bond</keyword>
<keyword evidence="6 14" id="KW-0812">Transmembrane</keyword>